<dbReference type="AlphaFoldDB" id="A0A101XT60"/>
<keyword evidence="3" id="KW-1185">Reference proteome</keyword>
<protein>
    <submittedName>
        <fullName evidence="1">Uncharacterized protein</fullName>
    </submittedName>
</protein>
<dbReference type="RefSeq" id="WP_067711364.1">
    <property type="nucleotide sequence ID" value="NZ_LPVJ01000006.1"/>
</dbReference>
<accession>A0A101XT60</accession>
<dbReference type="EMBL" id="LPVJ01000006">
    <property type="protein sequence ID" value="KUO97035.1"/>
    <property type="molecule type" value="Genomic_DNA"/>
</dbReference>
<proteinExistence type="predicted"/>
<gene>
    <name evidence="1" type="ORF">ATW55_11980</name>
    <name evidence="2" type="ORF">ATW55_12070</name>
</gene>
<reference evidence="1 3" key="1">
    <citation type="submission" date="2015-12" db="EMBL/GenBank/DDBJ databases">
        <title>Draft genome sequence of Acidibacillus ferrooxidans ITV001, isolated from a chalcopyrite acid mine drainage site in Brazil.</title>
        <authorList>
            <person name="Dall'Agnol H."/>
            <person name="Nancucheo I."/>
            <person name="Johnson B."/>
            <person name="Oliveira R."/>
            <person name="Leite L."/>
            <person name="Pylro V."/>
            <person name="Nunes G.L."/>
            <person name="Tzotzos G."/>
            <person name="Fernandes G.R."/>
            <person name="Dutra J."/>
            <person name="Orellana S.C."/>
            <person name="Oliveira G."/>
        </authorList>
    </citation>
    <scope>NUCLEOTIDE SEQUENCE [LARGE SCALE GENOMIC DNA]</scope>
    <source>
        <strain evidence="1">ITV001</strain>
        <strain evidence="3">ITV01</strain>
    </source>
</reference>
<comment type="caution">
    <text evidence="1">The sequence shown here is derived from an EMBL/GenBank/DDBJ whole genome shotgun (WGS) entry which is preliminary data.</text>
</comment>
<dbReference type="Proteomes" id="UP000053557">
    <property type="component" value="Unassembled WGS sequence"/>
</dbReference>
<evidence type="ECO:0000313" key="1">
    <source>
        <dbReference type="EMBL" id="KUO97035.1"/>
    </source>
</evidence>
<organism evidence="1 3">
    <name type="scientific">Ferroacidibacillus organovorans</name>
    <dbReference type="NCBI Taxonomy" id="1765683"/>
    <lineage>
        <taxon>Bacteria</taxon>
        <taxon>Bacillati</taxon>
        <taxon>Bacillota</taxon>
        <taxon>Bacilli</taxon>
        <taxon>Bacillales</taxon>
        <taxon>Alicyclobacillaceae</taxon>
        <taxon>Ferroacidibacillus</taxon>
    </lineage>
</organism>
<name>A0A101XT60_9BACL</name>
<evidence type="ECO:0000313" key="2">
    <source>
        <dbReference type="EMBL" id="KUO97052.1"/>
    </source>
</evidence>
<sequence length="89" mass="9982">MDIVHTPHELMERIEKLDKDHSVCQVFIPGKGQVTIVLQANDNETIASEVQADPELGELIRDSRNAYQRGDVMTTSELLKSLSSKDFAQ</sequence>
<dbReference type="EMBL" id="LPVJ01000006">
    <property type="protein sequence ID" value="KUO97052.1"/>
    <property type="molecule type" value="Genomic_DNA"/>
</dbReference>
<evidence type="ECO:0000313" key="3">
    <source>
        <dbReference type="Proteomes" id="UP000053557"/>
    </source>
</evidence>